<dbReference type="Pfam" id="PF13277">
    <property type="entry name" value="YmdB"/>
    <property type="match status" value="1"/>
</dbReference>
<dbReference type="GO" id="GO:0046872">
    <property type="term" value="F:metal ion binding"/>
    <property type="evidence" value="ECO:0007669"/>
    <property type="project" value="UniProtKB-KW"/>
</dbReference>
<evidence type="ECO:0000256" key="1">
    <source>
        <dbReference type="PIRSR" id="PIRSR004789-50"/>
    </source>
</evidence>
<feature type="binding site" evidence="2">
    <location>
        <position position="70"/>
    </location>
    <ligand>
        <name>Fe cation</name>
        <dbReference type="ChEBI" id="CHEBI:24875"/>
        <label>2</label>
    </ligand>
</feature>
<sequence>MAEYRILAIGDIVGAESTDRVCRAVGRLRNEYRADLVIANGENAARGNGLDRVTAESLLSSGIDVLTSGNHIWQKHGMQDYIDGNRFVLRPANYPSGTPGKGFVVYDSCGTRVLVMNVLGTVFMEPLACPFEAVEKMLAENAGEYCISFLDIHAEATSEKLALAYYFDGRISAVCGTHTHVQTSDARVLPGGTGYITDLGMCGAENSVLGVKKECVIERLRTHMPVRFENPEGEATFLEGALYTCDTATGKALSVEAIRCRI</sequence>
<feature type="binding site" evidence="2">
    <location>
        <position position="178"/>
    </location>
    <ligand>
        <name>Fe cation</name>
        <dbReference type="ChEBI" id="CHEBI:24875"/>
        <label>2</label>
    </ligand>
</feature>
<dbReference type="EMBL" id="JALEMU010000133">
    <property type="protein sequence ID" value="MCI5756291.1"/>
    <property type="molecule type" value="Genomic_DNA"/>
</dbReference>
<protein>
    <submittedName>
        <fullName evidence="3">TIGR00282 family metallophosphoesterase</fullName>
    </submittedName>
</protein>
<dbReference type="PANTHER" id="PTHR36303:SF1">
    <property type="entry name" value="2',3'-CYCLIC-NUCLEOTIDE 2'-PHOSPHODIESTERASE"/>
    <property type="match status" value="1"/>
</dbReference>
<dbReference type="Gene3D" id="3.60.21.10">
    <property type="match status" value="1"/>
</dbReference>
<evidence type="ECO:0000256" key="2">
    <source>
        <dbReference type="PIRSR" id="PIRSR004789-51"/>
    </source>
</evidence>
<feature type="binding site" evidence="2">
    <location>
        <position position="42"/>
    </location>
    <ligand>
        <name>Fe cation</name>
        <dbReference type="ChEBI" id="CHEBI:24875"/>
        <label>2</label>
    </ligand>
</feature>
<keyword evidence="2" id="KW-0479">Metal-binding</keyword>
<accession>A0AAE3FH30</accession>
<feature type="binding site" evidence="2">
    <location>
        <position position="43"/>
    </location>
    <ligand>
        <name>Fe cation</name>
        <dbReference type="ChEBI" id="CHEBI:24875"/>
        <label>1</label>
    </ligand>
</feature>
<dbReference type="AlphaFoldDB" id="A0AAE3FH30"/>
<dbReference type="InterPro" id="IPR005235">
    <property type="entry name" value="YmdB-like"/>
</dbReference>
<dbReference type="NCBIfam" id="TIGR00282">
    <property type="entry name" value="TIGR00282 family metallophosphoesterase"/>
    <property type="match status" value="1"/>
</dbReference>
<feature type="binding site" evidence="2">
    <location>
        <position position="11"/>
    </location>
    <ligand>
        <name>Fe cation</name>
        <dbReference type="ChEBI" id="CHEBI:24875"/>
        <label>1</label>
    </ligand>
</feature>
<dbReference type="InterPro" id="IPR029052">
    <property type="entry name" value="Metallo-depent_PP-like"/>
</dbReference>
<dbReference type="PIRSF" id="PIRSF004789">
    <property type="entry name" value="DR1281"/>
    <property type="match status" value="1"/>
</dbReference>
<feature type="binding site" evidence="2">
    <location>
        <position position="153"/>
    </location>
    <ligand>
        <name>Fe cation</name>
        <dbReference type="ChEBI" id="CHEBI:24875"/>
        <label>2</label>
    </ligand>
</feature>
<gene>
    <name evidence="3" type="ORF">MR241_08385</name>
</gene>
<feature type="binding site" evidence="2">
    <location>
        <position position="180"/>
    </location>
    <ligand>
        <name>Fe cation</name>
        <dbReference type="ChEBI" id="CHEBI:24875"/>
        <label>1</label>
    </ligand>
</feature>
<comment type="caution">
    <text evidence="3">The sequence shown here is derived from an EMBL/GenBank/DDBJ whole genome shotgun (WGS) entry which is preliminary data.</text>
</comment>
<organism evidence="3 4">
    <name type="scientific">Candidatus Colimorpha enterica</name>
    <dbReference type="NCBI Taxonomy" id="3083063"/>
    <lineage>
        <taxon>Bacteria</taxon>
        <taxon>Pseudomonadati</taxon>
        <taxon>Bacteroidota</taxon>
        <taxon>Bacteroidia</taxon>
        <taxon>Bacteroidales</taxon>
        <taxon>Candidatus Colimorpha</taxon>
    </lineage>
</organism>
<dbReference type="Proteomes" id="UP001139365">
    <property type="component" value="Unassembled WGS sequence"/>
</dbReference>
<dbReference type="GO" id="GO:0004113">
    <property type="term" value="F:2',3'-cyclic-nucleotide 3'-phosphodiesterase activity"/>
    <property type="evidence" value="ECO:0007669"/>
    <property type="project" value="TreeGrafter"/>
</dbReference>
<dbReference type="PANTHER" id="PTHR36303">
    <property type="entry name" value="2',3'-CYCLIC-NUCLEOTIDE 2'-PHOSPHODIESTERASE"/>
    <property type="match status" value="1"/>
</dbReference>
<dbReference type="SUPFAM" id="SSF56300">
    <property type="entry name" value="Metallo-dependent phosphatases"/>
    <property type="match status" value="1"/>
</dbReference>
<reference evidence="3 4" key="1">
    <citation type="submission" date="2022-03" db="EMBL/GenBank/DDBJ databases">
        <title>Metagenome-assembled genomes from swine fecal metagenomes.</title>
        <authorList>
            <person name="Holman D.B."/>
            <person name="Kommadath A."/>
        </authorList>
    </citation>
    <scope>NUCLEOTIDE SEQUENCE [LARGE SCALE GENOMIC DNA]</scope>
    <source>
        <strain evidence="3">SUG147</strain>
    </source>
</reference>
<feature type="active site" description="Proton donor" evidence="1">
    <location>
        <position position="71"/>
    </location>
</feature>
<feature type="binding site" evidence="2">
    <location>
        <position position="42"/>
    </location>
    <ligand>
        <name>Fe cation</name>
        <dbReference type="ChEBI" id="CHEBI:24875"/>
        <label>1</label>
    </ligand>
</feature>
<evidence type="ECO:0000313" key="4">
    <source>
        <dbReference type="Proteomes" id="UP001139365"/>
    </source>
</evidence>
<name>A0AAE3FH30_9BACT</name>
<evidence type="ECO:0000313" key="3">
    <source>
        <dbReference type="EMBL" id="MCI5756291.1"/>
    </source>
</evidence>
<proteinExistence type="predicted"/>